<dbReference type="AlphaFoldDB" id="A0A4T0M2Z1"/>
<dbReference type="EMBL" id="SPRX01000016">
    <property type="protein sequence ID" value="TIC66513.1"/>
    <property type="molecule type" value="Genomic_DNA"/>
</dbReference>
<proteinExistence type="predicted"/>
<evidence type="ECO:0000313" key="1">
    <source>
        <dbReference type="EMBL" id="TIC66513.1"/>
    </source>
</evidence>
<evidence type="ECO:0000313" key="2">
    <source>
        <dbReference type="Proteomes" id="UP000310708"/>
    </source>
</evidence>
<dbReference type="Proteomes" id="UP000310708">
    <property type="component" value="Unassembled WGS sequence"/>
</dbReference>
<comment type="caution">
    <text evidence="1">The sequence shown here is derived from an EMBL/GenBank/DDBJ whole genome shotgun (WGS) entry which is preliminary data.</text>
</comment>
<sequence>MFIQMAFQPTSKKQHSSITGQASSCVAMLTTFQIVVAKINESGVDIKTYDSSSIIDLSEHGAGLAAEWAVPFITAANNFGTGLIGIGQHRFDEKRYEEKRDLLDNFVFIQMRRYCLSQRRKDIFGETFLELLESFNALFLESEL</sequence>
<name>A0A4T0M2Z1_9BASI</name>
<gene>
    <name evidence="1" type="ORF">E3Q01_01694</name>
</gene>
<organism evidence="1 2">
    <name type="scientific">Wallemia mellicola</name>
    <dbReference type="NCBI Taxonomy" id="1708541"/>
    <lineage>
        <taxon>Eukaryota</taxon>
        <taxon>Fungi</taxon>
        <taxon>Dikarya</taxon>
        <taxon>Basidiomycota</taxon>
        <taxon>Wallemiomycotina</taxon>
        <taxon>Wallemiomycetes</taxon>
        <taxon>Wallemiales</taxon>
        <taxon>Wallemiaceae</taxon>
        <taxon>Wallemia</taxon>
    </lineage>
</organism>
<reference evidence="1 2" key="1">
    <citation type="submission" date="2019-03" db="EMBL/GenBank/DDBJ databases">
        <title>Sequencing 25 genomes of Wallemia mellicola.</title>
        <authorList>
            <person name="Gostincar C."/>
        </authorList>
    </citation>
    <scope>NUCLEOTIDE SEQUENCE [LARGE SCALE GENOMIC DNA]</scope>
    <source>
        <strain evidence="1 2">EXF-757</strain>
    </source>
</reference>
<protein>
    <submittedName>
        <fullName evidence="1">Uncharacterized protein</fullName>
    </submittedName>
</protein>
<accession>A0A4T0M2Z1</accession>